<name>A0A7J7NM13_9MAGN</name>
<proteinExistence type="predicted"/>
<evidence type="ECO:0000313" key="1">
    <source>
        <dbReference type="EMBL" id="KAF6167992.1"/>
    </source>
</evidence>
<organism evidence="1 2">
    <name type="scientific">Kingdonia uniflora</name>
    <dbReference type="NCBI Taxonomy" id="39325"/>
    <lineage>
        <taxon>Eukaryota</taxon>
        <taxon>Viridiplantae</taxon>
        <taxon>Streptophyta</taxon>
        <taxon>Embryophyta</taxon>
        <taxon>Tracheophyta</taxon>
        <taxon>Spermatophyta</taxon>
        <taxon>Magnoliopsida</taxon>
        <taxon>Ranunculales</taxon>
        <taxon>Circaeasteraceae</taxon>
        <taxon>Kingdonia</taxon>
    </lineage>
</organism>
<protein>
    <submittedName>
        <fullName evidence="1">Uncharacterized protein</fullName>
    </submittedName>
</protein>
<dbReference type="EMBL" id="JACGCM010000711">
    <property type="protein sequence ID" value="KAF6167992.1"/>
    <property type="molecule type" value="Genomic_DNA"/>
</dbReference>
<accession>A0A7J7NM13</accession>
<comment type="caution">
    <text evidence="1">The sequence shown here is derived from an EMBL/GenBank/DDBJ whole genome shotgun (WGS) entry which is preliminary data.</text>
</comment>
<feature type="non-terminal residue" evidence="1">
    <location>
        <position position="1"/>
    </location>
</feature>
<keyword evidence="2" id="KW-1185">Reference proteome</keyword>
<dbReference type="AlphaFoldDB" id="A0A7J7NM13"/>
<feature type="non-terminal residue" evidence="1">
    <location>
        <position position="95"/>
    </location>
</feature>
<evidence type="ECO:0000313" key="2">
    <source>
        <dbReference type="Proteomes" id="UP000541444"/>
    </source>
</evidence>
<dbReference type="Proteomes" id="UP000541444">
    <property type="component" value="Unassembled WGS sequence"/>
</dbReference>
<gene>
    <name evidence="1" type="ORF">GIB67_020562</name>
</gene>
<sequence length="95" mass="10782">GPSLSRSATTTSKVHSRLRLKLIDLYYLRSLQGLQPLLLLTQIRFQSSYTPFELDLLPLQLSSFLLNPEAYSLHQPSSHSAHLFHPVESCQPGFF</sequence>
<reference evidence="1 2" key="1">
    <citation type="journal article" date="2020" name="IScience">
        <title>Genome Sequencing of the Endangered Kingdonia uniflora (Circaeasteraceae, Ranunculales) Reveals Potential Mechanisms of Evolutionary Specialization.</title>
        <authorList>
            <person name="Sun Y."/>
            <person name="Deng T."/>
            <person name="Zhang A."/>
            <person name="Moore M.J."/>
            <person name="Landis J.B."/>
            <person name="Lin N."/>
            <person name="Zhang H."/>
            <person name="Zhang X."/>
            <person name="Huang J."/>
            <person name="Zhang X."/>
            <person name="Sun H."/>
            <person name="Wang H."/>
        </authorList>
    </citation>
    <scope>NUCLEOTIDE SEQUENCE [LARGE SCALE GENOMIC DNA]</scope>
    <source>
        <strain evidence="1">TB1705</strain>
        <tissue evidence="1">Leaf</tissue>
    </source>
</reference>